<dbReference type="AlphaFoldDB" id="K1WSS9"/>
<proteinExistence type="predicted"/>
<feature type="region of interest" description="Disordered" evidence="1">
    <location>
        <begin position="1"/>
        <end position="34"/>
    </location>
</feature>
<protein>
    <submittedName>
        <fullName evidence="2">Uncharacterized protein</fullName>
    </submittedName>
</protein>
<accession>K1WSS9</accession>
<gene>
    <name evidence="2" type="ORF">MBM_05405</name>
</gene>
<keyword evidence="3" id="KW-1185">Reference proteome</keyword>
<reference evidence="2 3" key="1">
    <citation type="journal article" date="2012" name="BMC Genomics">
        <title>Sequencing the genome of Marssonina brunnea reveals fungus-poplar co-evolution.</title>
        <authorList>
            <person name="Zhu S."/>
            <person name="Cao Y.-Z."/>
            <person name="Jiang C."/>
            <person name="Tan B.-Y."/>
            <person name="Wang Z."/>
            <person name="Feng S."/>
            <person name="Zhang L."/>
            <person name="Su X.-H."/>
            <person name="Brejova B."/>
            <person name="Vinar T."/>
            <person name="Xu M."/>
            <person name="Wang M.-X."/>
            <person name="Zhang S.-G."/>
            <person name="Huang M.-R."/>
            <person name="Wu R."/>
            <person name="Zhou Y."/>
        </authorList>
    </citation>
    <scope>NUCLEOTIDE SEQUENCE [LARGE SCALE GENOMIC DNA]</scope>
    <source>
        <strain evidence="2 3">MB_m1</strain>
    </source>
</reference>
<sequence length="219" mass="23318">MVDTRTTQRSKAVAPPPIKSKEDEKESARELRARRREMSLAADSAKLYSKENLAKASKSHVLVEGVIDPDGPQFMAIRGESESPEIIFIAPLTPKSRAKAAASKIADSAKVSTLKPSNVLWKPTLPAGAYYPTRHPGPTPGAPRTAASGFISRKAVKASQVGLASTGERRGATSTTSASSLIPQSYATTSAPVTRRISLTLADRTKAKAVKEPKDKTPK</sequence>
<dbReference type="EMBL" id="JH921439">
    <property type="protein sequence ID" value="EKD16111.1"/>
    <property type="molecule type" value="Genomic_DNA"/>
</dbReference>
<evidence type="ECO:0000256" key="1">
    <source>
        <dbReference type="SAM" id="MobiDB-lite"/>
    </source>
</evidence>
<feature type="region of interest" description="Disordered" evidence="1">
    <location>
        <begin position="160"/>
        <end position="219"/>
    </location>
</feature>
<dbReference type="GeneID" id="18761340"/>
<feature type="compositionally biased region" description="Basic and acidic residues" evidence="1">
    <location>
        <begin position="203"/>
        <end position="219"/>
    </location>
</feature>
<dbReference type="KEGG" id="mbe:MBM_05405"/>
<evidence type="ECO:0000313" key="2">
    <source>
        <dbReference type="EMBL" id="EKD16111.1"/>
    </source>
</evidence>
<name>K1WSS9_MARBU</name>
<evidence type="ECO:0000313" key="3">
    <source>
        <dbReference type="Proteomes" id="UP000006753"/>
    </source>
</evidence>
<feature type="compositionally biased region" description="Polar residues" evidence="1">
    <location>
        <begin position="181"/>
        <end position="192"/>
    </location>
</feature>
<feature type="compositionally biased region" description="Basic and acidic residues" evidence="1">
    <location>
        <begin position="19"/>
        <end position="31"/>
    </location>
</feature>
<feature type="compositionally biased region" description="Polar residues" evidence="1">
    <location>
        <begin position="1"/>
        <end position="10"/>
    </location>
</feature>
<dbReference type="RefSeq" id="XP_007293294.1">
    <property type="nucleotide sequence ID" value="XM_007293232.1"/>
</dbReference>
<organism evidence="2 3">
    <name type="scientific">Marssonina brunnea f. sp. multigermtubi (strain MB_m1)</name>
    <name type="common">Marssonina leaf spot fungus</name>
    <dbReference type="NCBI Taxonomy" id="1072389"/>
    <lineage>
        <taxon>Eukaryota</taxon>
        <taxon>Fungi</taxon>
        <taxon>Dikarya</taxon>
        <taxon>Ascomycota</taxon>
        <taxon>Pezizomycotina</taxon>
        <taxon>Leotiomycetes</taxon>
        <taxon>Helotiales</taxon>
        <taxon>Drepanopezizaceae</taxon>
        <taxon>Drepanopeziza</taxon>
    </lineage>
</organism>
<dbReference type="HOGENOM" id="CLU_1261756_0_0_1"/>
<dbReference type="InParanoid" id="K1WSS9"/>
<dbReference type="Proteomes" id="UP000006753">
    <property type="component" value="Unassembled WGS sequence"/>
</dbReference>
<dbReference type="OrthoDB" id="10462987at2759"/>